<name>A0ABU7AUS1_9TELE</name>
<evidence type="ECO:0000313" key="2">
    <source>
        <dbReference type="Proteomes" id="UP001345963"/>
    </source>
</evidence>
<evidence type="ECO:0000313" key="1">
    <source>
        <dbReference type="EMBL" id="MED6241140.1"/>
    </source>
</evidence>
<organism evidence="1 2">
    <name type="scientific">Ataeniobius toweri</name>
    <dbReference type="NCBI Taxonomy" id="208326"/>
    <lineage>
        <taxon>Eukaryota</taxon>
        <taxon>Metazoa</taxon>
        <taxon>Chordata</taxon>
        <taxon>Craniata</taxon>
        <taxon>Vertebrata</taxon>
        <taxon>Euteleostomi</taxon>
        <taxon>Actinopterygii</taxon>
        <taxon>Neopterygii</taxon>
        <taxon>Teleostei</taxon>
        <taxon>Neoteleostei</taxon>
        <taxon>Acanthomorphata</taxon>
        <taxon>Ovalentaria</taxon>
        <taxon>Atherinomorphae</taxon>
        <taxon>Cyprinodontiformes</taxon>
        <taxon>Goodeidae</taxon>
        <taxon>Ataeniobius</taxon>
    </lineage>
</organism>
<keyword evidence="2" id="KW-1185">Reference proteome</keyword>
<sequence>MCLWSFLAFFLQNIPPFMSFSLYILFSLHKLWSLDAPDQQSVIFYTTSSIVGHREAGDYLQQSMGGRQGTPRTGCQSITRQTTMHTQFRETNLPNGYVFEL</sequence>
<dbReference type="Proteomes" id="UP001345963">
    <property type="component" value="Unassembled WGS sequence"/>
</dbReference>
<dbReference type="EMBL" id="JAHUTI010029597">
    <property type="protein sequence ID" value="MED6241140.1"/>
    <property type="molecule type" value="Genomic_DNA"/>
</dbReference>
<evidence type="ECO:0008006" key="3">
    <source>
        <dbReference type="Google" id="ProtNLM"/>
    </source>
</evidence>
<reference evidence="1 2" key="1">
    <citation type="submission" date="2021-07" db="EMBL/GenBank/DDBJ databases">
        <authorList>
            <person name="Palmer J.M."/>
        </authorList>
    </citation>
    <scope>NUCLEOTIDE SEQUENCE [LARGE SCALE GENOMIC DNA]</scope>
    <source>
        <strain evidence="1 2">AT_MEX2019</strain>
        <tissue evidence="1">Muscle</tissue>
    </source>
</reference>
<proteinExistence type="predicted"/>
<accession>A0ABU7AUS1</accession>
<gene>
    <name evidence="1" type="ORF">ATANTOWER_032188</name>
</gene>
<protein>
    <recommendedName>
        <fullName evidence="3">Secreted protein</fullName>
    </recommendedName>
</protein>
<comment type="caution">
    <text evidence="1">The sequence shown here is derived from an EMBL/GenBank/DDBJ whole genome shotgun (WGS) entry which is preliminary data.</text>
</comment>